<evidence type="ECO:0000313" key="1">
    <source>
        <dbReference type="EMBL" id="KYN40208.1"/>
    </source>
</evidence>
<protein>
    <submittedName>
        <fullName evidence="1">Uncharacterized protein</fullName>
    </submittedName>
</protein>
<accession>A0A195FII2</accession>
<proteinExistence type="predicted"/>
<keyword evidence="2" id="KW-1185">Reference proteome</keyword>
<gene>
    <name evidence="1" type="ORF">ALC56_05152</name>
</gene>
<evidence type="ECO:0000313" key="2">
    <source>
        <dbReference type="Proteomes" id="UP000078541"/>
    </source>
</evidence>
<reference evidence="1 2" key="1">
    <citation type="submission" date="2016-03" db="EMBL/GenBank/DDBJ databases">
        <title>Trachymyrmex septentrionalis WGS genome.</title>
        <authorList>
            <person name="Nygaard S."/>
            <person name="Hu H."/>
            <person name="Boomsma J."/>
            <person name="Zhang G."/>
        </authorList>
    </citation>
    <scope>NUCLEOTIDE SEQUENCE [LARGE SCALE GENOMIC DNA]</scope>
    <source>
        <strain evidence="1">Tsep2-gDNA-1</strain>
        <tissue evidence="1">Whole body</tissue>
    </source>
</reference>
<dbReference type="Proteomes" id="UP000078541">
    <property type="component" value="Unassembled WGS sequence"/>
</dbReference>
<feature type="non-terminal residue" evidence="1">
    <location>
        <position position="1"/>
    </location>
</feature>
<sequence>IKRVARAQDERDILVRNSYHLCRPLFPLSLLILFVLDGQVDEKKRDETLVYQDYGEYVCSDDKYAWYWRVKRTTRIPEKRRVITLKWSSIALIDSYTFTQLMSSILKRKWKCLPNISTAGAAAVGEYTNFHSFDYYKYFYIKILLKNIKHLQRTKIHITFYKNNLLIKEMLTDVSFSTSCRHFNIYLTKTSFKPKANCPTLSLLHQICSLTNSPYSTICSYDTGCVRNIPLENVSDDIFFPCNLLMSR</sequence>
<dbReference type="AlphaFoldDB" id="A0A195FII2"/>
<organism evidence="1 2">
    <name type="scientific">Trachymyrmex septentrionalis</name>
    <dbReference type="NCBI Taxonomy" id="34720"/>
    <lineage>
        <taxon>Eukaryota</taxon>
        <taxon>Metazoa</taxon>
        <taxon>Ecdysozoa</taxon>
        <taxon>Arthropoda</taxon>
        <taxon>Hexapoda</taxon>
        <taxon>Insecta</taxon>
        <taxon>Pterygota</taxon>
        <taxon>Neoptera</taxon>
        <taxon>Endopterygota</taxon>
        <taxon>Hymenoptera</taxon>
        <taxon>Apocrita</taxon>
        <taxon>Aculeata</taxon>
        <taxon>Formicoidea</taxon>
        <taxon>Formicidae</taxon>
        <taxon>Myrmicinae</taxon>
        <taxon>Trachymyrmex</taxon>
    </lineage>
</organism>
<name>A0A195FII2_9HYME</name>
<dbReference type="EMBL" id="KQ981523">
    <property type="protein sequence ID" value="KYN40208.1"/>
    <property type="molecule type" value="Genomic_DNA"/>
</dbReference>